<dbReference type="CDD" id="cd01392">
    <property type="entry name" value="HTH_LacI"/>
    <property type="match status" value="1"/>
</dbReference>
<protein>
    <submittedName>
        <fullName evidence="5">LacI family DNA-binding transcriptional regulator</fullName>
    </submittedName>
</protein>
<keyword evidence="2 5" id="KW-0238">DNA-binding</keyword>
<dbReference type="InterPro" id="IPR010982">
    <property type="entry name" value="Lambda_DNA-bd_dom_sf"/>
</dbReference>
<dbReference type="Gene3D" id="1.10.260.40">
    <property type="entry name" value="lambda repressor-like DNA-binding domains"/>
    <property type="match status" value="1"/>
</dbReference>
<dbReference type="InterPro" id="IPR046335">
    <property type="entry name" value="LacI/GalR-like_sensor"/>
</dbReference>
<dbReference type="Pfam" id="PF13377">
    <property type="entry name" value="Peripla_BP_3"/>
    <property type="match status" value="1"/>
</dbReference>
<evidence type="ECO:0000256" key="2">
    <source>
        <dbReference type="ARBA" id="ARBA00023125"/>
    </source>
</evidence>
<evidence type="ECO:0000313" key="5">
    <source>
        <dbReference type="EMBL" id="TAA25947.1"/>
    </source>
</evidence>
<dbReference type="OrthoDB" id="5681588at2"/>
<dbReference type="Pfam" id="PF00356">
    <property type="entry name" value="LacI"/>
    <property type="match status" value="1"/>
</dbReference>
<dbReference type="GO" id="GO:0003700">
    <property type="term" value="F:DNA-binding transcription factor activity"/>
    <property type="evidence" value="ECO:0007669"/>
    <property type="project" value="TreeGrafter"/>
</dbReference>
<dbReference type="InterPro" id="IPR000843">
    <property type="entry name" value="HTH_LacI"/>
</dbReference>
<dbReference type="PANTHER" id="PTHR30146">
    <property type="entry name" value="LACI-RELATED TRANSCRIPTIONAL REPRESSOR"/>
    <property type="match status" value="1"/>
</dbReference>
<reference evidence="5 6" key="1">
    <citation type="submission" date="2019-02" db="EMBL/GenBank/DDBJ databases">
        <title>WGS of Pseudoxanthomonas species novum from clinical isolates.</title>
        <authorList>
            <person name="Bernier A.-M."/>
            <person name="Bernard K."/>
            <person name="Vachon A."/>
        </authorList>
    </citation>
    <scope>NUCLEOTIDE SEQUENCE [LARGE SCALE GENOMIC DNA]</scope>
    <source>
        <strain evidence="5 6">NML171200</strain>
    </source>
</reference>
<evidence type="ECO:0000256" key="1">
    <source>
        <dbReference type="ARBA" id="ARBA00023015"/>
    </source>
</evidence>
<feature type="domain" description="HTH lacI-type" evidence="4">
    <location>
        <begin position="48"/>
        <end position="102"/>
    </location>
</feature>
<evidence type="ECO:0000256" key="3">
    <source>
        <dbReference type="ARBA" id="ARBA00023163"/>
    </source>
</evidence>
<accession>A0A4Q8LBC7</accession>
<dbReference type="Proteomes" id="UP000292627">
    <property type="component" value="Unassembled WGS sequence"/>
</dbReference>
<gene>
    <name evidence="5" type="ORF">EA660_11065</name>
</gene>
<dbReference type="PANTHER" id="PTHR30146:SF33">
    <property type="entry name" value="TRANSCRIPTIONAL REGULATOR"/>
    <property type="match status" value="1"/>
</dbReference>
<dbReference type="PROSITE" id="PS00356">
    <property type="entry name" value="HTH_LACI_1"/>
    <property type="match status" value="1"/>
</dbReference>
<dbReference type="SUPFAM" id="SSF47413">
    <property type="entry name" value="lambda repressor-like DNA-binding domains"/>
    <property type="match status" value="1"/>
</dbReference>
<evidence type="ECO:0000259" key="4">
    <source>
        <dbReference type="PROSITE" id="PS50932"/>
    </source>
</evidence>
<dbReference type="AlphaFoldDB" id="A0A4Q8LBC7"/>
<dbReference type="SUPFAM" id="SSF53822">
    <property type="entry name" value="Periplasmic binding protein-like I"/>
    <property type="match status" value="1"/>
</dbReference>
<keyword evidence="1" id="KW-0805">Transcription regulation</keyword>
<keyword evidence="3" id="KW-0804">Transcription</keyword>
<dbReference type="Gene3D" id="3.40.50.2300">
    <property type="match status" value="2"/>
</dbReference>
<dbReference type="GO" id="GO:0000976">
    <property type="term" value="F:transcription cis-regulatory region binding"/>
    <property type="evidence" value="ECO:0007669"/>
    <property type="project" value="TreeGrafter"/>
</dbReference>
<sequence>MLWLRNHPRLACHVRPHVRPRLSRFRPALRACAVGGRVSAGRAGKRPVTLKDVAARAGVGAITVSRALRAPAAVSAALRARIEQAVAELGYVANHAASSMAAGHSRIVPVVVPTLAHPVYVPFLDGVNAVLDEQGYQVLLGTTEYRQDREARLVEGLLGWAPAGLLLAGVDHTPALRARLQALARTRPLVEFMDLDGEPIDLMVGFSHRAVGRAVADWFADRGFRHIAIVSTGAEHDLRAARRAQAFAEALAARGLRDDYVLDGQGPSSIAGGGRLLAELLQRHPQVQAVFLANDDLAAGALFEAQRRGLRVPQDLALMGFNDAPIAAAVLPALSSVAVDRRGTGHTVATLLLERLAGATPKARVIDTGFSIVARASTDAPPRPTGDLT</sequence>
<proteinExistence type="predicted"/>
<dbReference type="EMBL" id="SHMC01000003">
    <property type="protein sequence ID" value="TAA25947.1"/>
    <property type="molecule type" value="Genomic_DNA"/>
</dbReference>
<dbReference type="InterPro" id="IPR028082">
    <property type="entry name" value="Peripla_BP_I"/>
</dbReference>
<dbReference type="SMART" id="SM00354">
    <property type="entry name" value="HTH_LACI"/>
    <property type="match status" value="1"/>
</dbReference>
<dbReference type="PROSITE" id="PS50932">
    <property type="entry name" value="HTH_LACI_2"/>
    <property type="match status" value="1"/>
</dbReference>
<organism evidence="5 6">
    <name type="scientific">Pseudoxanthomonas winnipegensis</name>
    <dbReference type="NCBI Taxonomy" id="2480810"/>
    <lineage>
        <taxon>Bacteria</taxon>
        <taxon>Pseudomonadati</taxon>
        <taxon>Pseudomonadota</taxon>
        <taxon>Gammaproteobacteria</taxon>
        <taxon>Lysobacterales</taxon>
        <taxon>Lysobacteraceae</taxon>
        <taxon>Pseudoxanthomonas</taxon>
    </lineage>
</organism>
<evidence type="ECO:0000313" key="6">
    <source>
        <dbReference type="Proteomes" id="UP000292627"/>
    </source>
</evidence>
<comment type="caution">
    <text evidence="5">The sequence shown here is derived from an EMBL/GenBank/DDBJ whole genome shotgun (WGS) entry which is preliminary data.</text>
</comment>
<dbReference type="CDD" id="cd01575">
    <property type="entry name" value="PBP1_GntR"/>
    <property type="match status" value="1"/>
</dbReference>
<name>A0A4Q8LBC7_9GAMM</name>